<dbReference type="EMBL" id="JYIU01000041">
    <property type="protein sequence ID" value="KJL21115.1"/>
    <property type="molecule type" value="Genomic_DNA"/>
</dbReference>
<organism evidence="4 5">
    <name type="scientific">Microbacterium foliorum</name>
    <dbReference type="NCBI Taxonomy" id="104336"/>
    <lineage>
        <taxon>Bacteria</taxon>
        <taxon>Bacillati</taxon>
        <taxon>Actinomycetota</taxon>
        <taxon>Actinomycetes</taxon>
        <taxon>Micrococcales</taxon>
        <taxon>Microbacteriaceae</taxon>
        <taxon>Microbacterium</taxon>
    </lineage>
</organism>
<proteinExistence type="inferred from homology"/>
<dbReference type="Pfam" id="PF01636">
    <property type="entry name" value="APH"/>
    <property type="match status" value="1"/>
</dbReference>
<evidence type="ECO:0000313" key="4">
    <source>
        <dbReference type="EMBL" id="KJL21115.1"/>
    </source>
</evidence>
<comment type="similarity">
    <text evidence="1">Belongs to the short-chain dehydrogenases/reductases (SDR) family.</text>
</comment>
<dbReference type="PATRIC" id="fig|104336.4.peg.1838"/>
<dbReference type="GeneID" id="94446118"/>
<keyword evidence="5" id="KW-1185">Reference proteome</keyword>
<dbReference type="PRINTS" id="PR00080">
    <property type="entry name" value="SDRFAMILY"/>
</dbReference>
<dbReference type="InterPro" id="IPR002575">
    <property type="entry name" value="Aminoglycoside_PTrfase"/>
</dbReference>
<accession>A0A0F0KLS6</accession>
<dbReference type="InterPro" id="IPR002347">
    <property type="entry name" value="SDR_fam"/>
</dbReference>
<feature type="domain" description="Ketoreductase" evidence="3">
    <location>
        <begin position="13"/>
        <end position="198"/>
    </location>
</feature>
<dbReference type="SUPFAM" id="SSF51735">
    <property type="entry name" value="NAD(P)-binding Rossmann-fold domains"/>
    <property type="match status" value="1"/>
</dbReference>
<dbReference type="EC" id="1.3.1.-" evidence="4"/>
<name>A0A0F0KLS6_9MICO</name>
<dbReference type="Gene3D" id="3.90.1200.10">
    <property type="match status" value="1"/>
</dbReference>
<comment type="caution">
    <text evidence="4">The sequence shown here is derived from an EMBL/GenBank/DDBJ whole genome shotgun (WGS) entry which is preliminary data.</text>
</comment>
<dbReference type="InterPro" id="IPR036291">
    <property type="entry name" value="NAD(P)-bd_dom_sf"/>
</dbReference>
<dbReference type="SMART" id="SM00822">
    <property type="entry name" value="PKS_KR"/>
    <property type="match status" value="1"/>
</dbReference>
<dbReference type="RefSeq" id="WP_216822639.1">
    <property type="nucleotide sequence ID" value="NZ_CP031425.1"/>
</dbReference>
<dbReference type="Proteomes" id="UP000033572">
    <property type="component" value="Unassembled WGS sequence"/>
</dbReference>
<evidence type="ECO:0000256" key="1">
    <source>
        <dbReference type="ARBA" id="ARBA00006484"/>
    </source>
</evidence>
<reference evidence="4 5" key="1">
    <citation type="submission" date="2015-02" db="EMBL/GenBank/DDBJ databases">
        <title>Draft genome sequences of ten Microbacterium spp. with emphasis on heavy metal contaminated environments.</title>
        <authorList>
            <person name="Corretto E."/>
        </authorList>
    </citation>
    <scope>NUCLEOTIDE SEQUENCE [LARGE SCALE GENOMIC DNA]</scope>
    <source>
        <strain evidence="4 5">DSM 12966</strain>
    </source>
</reference>
<dbReference type="PRINTS" id="PR00081">
    <property type="entry name" value="GDHRDH"/>
</dbReference>
<dbReference type="FunFam" id="3.40.50.720:FF:000173">
    <property type="entry name" value="3-oxoacyl-[acyl-carrier protein] reductase"/>
    <property type="match status" value="1"/>
</dbReference>
<dbReference type="Gene3D" id="3.40.50.720">
    <property type="entry name" value="NAD(P)-binding Rossmann-like Domain"/>
    <property type="match status" value="1"/>
</dbReference>
<evidence type="ECO:0000256" key="2">
    <source>
        <dbReference type="ARBA" id="ARBA00023002"/>
    </source>
</evidence>
<dbReference type="InterPro" id="IPR057326">
    <property type="entry name" value="KR_dom"/>
</dbReference>
<evidence type="ECO:0000259" key="3">
    <source>
        <dbReference type="SMART" id="SM00822"/>
    </source>
</evidence>
<dbReference type="Pfam" id="PF13561">
    <property type="entry name" value="adh_short_C2"/>
    <property type="match status" value="1"/>
</dbReference>
<dbReference type="InterPro" id="IPR050259">
    <property type="entry name" value="SDR"/>
</dbReference>
<keyword evidence="2 4" id="KW-0560">Oxidoreductase</keyword>
<dbReference type="SUPFAM" id="SSF56112">
    <property type="entry name" value="Protein kinase-like (PK-like)"/>
    <property type="match status" value="1"/>
</dbReference>
<dbReference type="PANTHER" id="PTHR42879">
    <property type="entry name" value="3-OXOACYL-(ACYL-CARRIER-PROTEIN) REDUCTASE"/>
    <property type="match status" value="1"/>
</dbReference>
<sequence>MTSPHLPVALITGVGSEHGIGFAVARRLGAERMRLVLTSTTERIFGRVDELRAAGVEAVGIVADLTRQSGVDAVIACAQETYGCVDVLVNNAGMTSVSDPDEPGAIDELSADRWHASLERNLTTTFSVIRAVVGGMRDRGYGRIVNVSSVSGPVAAFVGDVAYHAAKAGVVGLTRAAAVEVAPAGITVNAVAPGWIDTASATDRERAMGAATPVGRSGTADEVASVIGFLADEAASYITGQLITVDGGQLHHRRTRALRPVTKERRELTMNENTLGFDFFEAGELPAPIVTAALAERWAEEAFGLVVDAVDLGSQQDANFLLIARGGVSGDRVAVMKVSNSAFDVEAVDDQDRAAQWAVDAVPGLRAPTRIGDVALLEAPSGTHVVRLIRYLDGGTLHGSAPLSPRSVAAMGRVCGEMSAALSSLPHTPAERVLQWDLRQGSRVVEFLAEHIPDAVLRERLVRVARAEAARVERVAALLPVQVVHGDLTDDNLMRSASRGDDRVLDGVIDFGDLMLSWRVAELATTISSVLHHDGASASSVLPAVREFHRIRPLSIPEVEALWPLVIMRGAVLVTSGHQQVGTDDSNEYARDGLARE</sequence>
<gene>
    <name evidence="4" type="primary">actIII_1</name>
    <name evidence="4" type="ORF">RN50_01799</name>
</gene>
<dbReference type="AlphaFoldDB" id="A0A0F0KLS6"/>
<dbReference type="PANTHER" id="PTHR42879:SF2">
    <property type="entry name" value="3-OXOACYL-[ACYL-CARRIER-PROTEIN] REDUCTASE FABG"/>
    <property type="match status" value="1"/>
</dbReference>
<evidence type="ECO:0000313" key="5">
    <source>
        <dbReference type="Proteomes" id="UP000033572"/>
    </source>
</evidence>
<dbReference type="InterPro" id="IPR011009">
    <property type="entry name" value="Kinase-like_dom_sf"/>
</dbReference>
<protein>
    <submittedName>
        <fullName evidence="4">Putative ketoacyl reductase</fullName>
        <ecNumber evidence="4">1.3.1.-</ecNumber>
    </submittedName>
</protein>
<dbReference type="GO" id="GO:0016491">
    <property type="term" value="F:oxidoreductase activity"/>
    <property type="evidence" value="ECO:0007669"/>
    <property type="project" value="UniProtKB-KW"/>
</dbReference>